<dbReference type="InterPro" id="IPR023801">
    <property type="entry name" value="His_deacetylse_dom"/>
</dbReference>
<evidence type="ECO:0000259" key="3">
    <source>
        <dbReference type="Pfam" id="PF00850"/>
    </source>
</evidence>
<organism evidence="4 5">
    <name type="scientific">Dyadobacter sandarakinus</name>
    <dbReference type="NCBI Taxonomy" id="2747268"/>
    <lineage>
        <taxon>Bacteria</taxon>
        <taxon>Pseudomonadati</taxon>
        <taxon>Bacteroidota</taxon>
        <taxon>Cytophagia</taxon>
        <taxon>Cytophagales</taxon>
        <taxon>Spirosomataceae</taxon>
        <taxon>Dyadobacter</taxon>
    </lineage>
</organism>
<dbReference type="PANTHER" id="PTHR10625:SF19">
    <property type="entry name" value="HISTONE DEACETYLASE 12"/>
    <property type="match status" value="1"/>
</dbReference>
<evidence type="ECO:0000256" key="2">
    <source>
        <dbReference type="ARBA" id="ARBA00022801"/>
    </source>
</evidence>
<keyword evidence="2" id="KW-0378">Hydrolase</keyword>
<name>A0ABX7IDM5_9BACT</name>
<evidence type="ECO:0000313" key="5">
    <source>
        <dbReference type="Proteomes" id="UP000612680"/>
    </source>
</evidence>
<reference evidence="4 5" key="1">
    <citation type="submission" date="2020-06" db="EMBL/GenBank/DDBJ databases">
        <title>Dyadobacter sandarakinus sp. nov., isolated from the soil of the Arctic Yellow River Station.</title>
        <authorList>
            <person name="Zhang Y."/>
            <person name="Peng F."/>
        </authorList>
    </citation>
    <scope>NUCLEOTIDE SEQUENCE [LARGE SCALE GENOMIC DNA]</scope>
    <source>
        <strain evidence="4 5">Q3-56</strain>
    </source>
</reference>
<proteinExistence type="inferred from homology"/>
<dbReference type="InterPro" id="IPR044150">
    <property type="entry name" value="HDAC_classIV"/>
</dbReference>
<evidence type="ECO:0000256" key="1">
    <source>
        <dbReference type="ARBA" id="ARBA00005947"/>
    </source>
</evidence>
<dbReference type="InterPro" id="IPR000286">
    <property type="entry name" value="HDACs"/>
</dbReference>
<comment type="similarity">
    <text evidence="1">Belongs to the histone deacetylase family.</text>
</comment>
<dbReference type="InterPro" id="IPR023696">
    <property type="entry name" value="Ureohydrolase_dom_sf"/>
</dbReference>
<dbReference type="PANTHER" id="PTHR10625">
    <property type="entry name" value="HISTONE DEACETYLASE HDAC1-RELATED"/>
    <property type="match status" value="1"/>
</dbReference>
<evidence type="ECO:0000313" key="4">
    <source>
        <dbReference type="EMBL" id="QRR04085.1"/>
    </source>
</evidence>
<dbReference type="Proteomes" id="UP000612680">
    <property type="component" value="Chromosome"/>
</dbReference>
<dbReference type="EMBL" id="CP056775">
    <property type="protein sequence ID" value="QRR04085.1"/>
    <property type="molecule type" value="Genomic_DNA"/>
</dbReference>
<dbReference type="Gene3D" id="3.40.800.20">
    <property type="entry name" value="Histone deacetylase domain"/>
    <property type="match status" value="1"/>
</dbReference>
<dbReference type="CDD" id="cd09993">
    <property type="entry name" value="HDAC_classIV"/>
    <property type="match status" value="1"/>
</dbReference>
<dbReference type="InterPro" id="IPR037138">
    <property type="entry name" value="His_deacetylse_dom_sf"/>
</dbReference>
<dbReference type="Pfam" id="PF00850">
    <property type="entry name" value="Hist_deacetyl"/>
    <property type="match status" value="1"/>
</dbReference>
<protein>
    <submittedName>
        <fullName evidence="4">Histone deacetylase</fullName>
    </submittedName>
</protein>
<dbReference type="SUPFAM" id="SSF52768">
    <property type="entry name" value="Arginase/deacetylase"/>
    <property type="match status" value="1"/>
</dbReference>
<sequence length="299" mass="33436">MFPIAYHPIYKYPVPAEHRFPMDKYELLPLQLLREGVATEADFFAPGPVDMQAVYAVHDRDYADRFVAGMLTRQEIRRIGFEQTPVLAERELRITNGTVQGALLALETGIAFNIAGGTHHASRAQGEGFCIINDQATAAQLLVDQGKVKQVLIIDLDVHQGNGTAQIFRDEPRVFTFSAHGKNNYPFRKEQSDLDLPLDDRTGDDTYLRLLHDTIPGLISSVKPDFIFYQAGVDILSTDKLGRMSCTIEGCRQRDLLVLSTAKKHGIPVQCSMGGGYSSQLRIILEAHMNTYRIARDLM</sequence>
<dbReference type="PRINTS" id="PR01270">
    <property type="entry name" value="HDASUPER"/>
</dbReference>
<keyword evidence="5" id="KW-1185">Reference proteome</keyword>
<accession>A0ABX7IDM5</accession>
<gene>
    <name evidence="4" type="ORF">HWI92_06900</name>
</gene>
<feature type="domain" description="Histone deacetylase" evidence="3">
    <location>
        <begin position="19"/>
        <end position="280"/>
    </location>
</feature>